<protein>
    <submittedName>
        <fullName evidence="1">Uncharacterized protein</fullName>
    </submittedName>
</protein>
<gene>
    <name evidence="1" type="ORF">ABW01_13075</name>
</gene>
<dbReference type="RefSeq" id="WP_001995985.1">
    <property type="nucleotide sequence ID" value="NZ_LDPG01000007.1"/>
</dbReference>
<reference evidence="1 2" key="1">
    <citation type="submission" date="2015-05" db="EMBL/GenBank/DDBJ databases">
        <title>Whole genome sequence and identification of bacterial endophytes from Costus igneus.</title>
        <authorList>
            <person name="Lee Y.P."/>
            <person name="Gan H.M."/>
            <person name="Eng W."/>
            <person name="Wheatley M.S."/>
            <person name="Caraballo A."/>
            <person name="Polter S."/>
            <person name="Savka M.A."/>
            <person name="Hudson A.O."/>
        </authorList>
    </citation>
    <scope>NUCLEOTIDE SEQUENCE [LARGE SCALE GENOMIC DNA]</scope>
    <source>
        <strain evidence="1 2">RIT375</strain>
    </source>
</reference>
<accession>A0A0J1HX96</accession>
<evidence type="ECO:0000313" key="1">
    <source>
        <dbReference type="EMBL" id="KLV18308.1"/>
    </source>
</evidence>
<sequence length="89" mass="10463">MESTYKKNSKFRELTTHNDFKSLKEGDMVSIEWEETSYFVVGKDKITTHLVIEINKFNELVVDDNRTVALNIDCYLMNQSHARKVYAIQ</sequence>
<organism evidence="1 2">
    <name type="scientific">Bacillus anthracis</name>
    <name type="common">anthrax bacterium</name>
    <dbReference type="NCBI Taxonomy" id="1392"/>
    <lineage>
        <taxon>Bacteria</taxon>
        <taxon>Bacillati</taxon>
        <taxon>Bacillota</taxon>
        <taxon>Bacilli</taxon>
        <taxon>Bacillales</taxon>
        <taxon>Bacillaceae</taxon>
        <taxon>Bacillus</taxon>
        <taxon>Bacillus cereus group</taxon>
    </lineage>
</organism>
<comment type="caution">
    <text evidence="1">The sequence shown here is derived from an EMBL/GenBank/DDBJ whole genome shotgun (WGS) entry which is preliminary data.</text>
</comment>
<evidence type="ECO:0000313" key="2">
    <source>
        <dbReference type="Proteomes" id="UP000035904"/>
    </source>
</evidence>
<dbReference type="AlphaFoldDB" id="A0A0J1HX96"/>
<proteinExistence type="predicted"/>
<dbReference type="PATRIC" id="fig|1392.242.peg.5640"/>
<name>A0A0J1HX96_BACAN</name>
<dbReference type="Proteomes" id="UP000035904">
    <property type="component" value="Unassembled WGS sequence"/>
</dbReference>
<dbReference type="EMBL" id="LDPG01000007">
    <property type="protein sequence ID" value="KLV18308.1"/>
    <property type="molecule type" value="Genomic_DNA"/>
</dbReference>